<comment type="subcellular location">
    <subcellularLocation>
        <location evidence="1">Mitochondrion</location>
    </subcellularLocation>
</comment>
<dbReference type="FunFam" id="1.10.10.200:FF:000002">
    <property type="entry name" value="Probable transcriptional regulatory protein CLM62_37755"/>
    <property type="match status" value="1"/>
</dbReference>
<evidence type="ECO:0000259" key="3">
    <source>
        <dbReference type="Pfam" id="PF01709"/>
    </source>
</evidence>
<dbReference type="InterPro" id="IPR049083">
    <property type="entry name" value="TACO1_YebC_N"/>
</dbReference>
<sequence length="275" mass="31355">MFKSTKLFTQLNNAFVSRIALEFHSSSVRFAGHSKWANIKHIKALKDGQRAVLFQRMARNIRLAIQEGGSVNPEFNPTLKIAIQEAAKRDMPNSSIQTVLKKYAGQSEKLQRYFVELKHGQKVFIVLVLYTDNFTHFKTLLGTVNRKMGCTYTDTRHMFCEKGIVEVVGNETLNSKTPEELEEIATEHAIECEAEEFEIIDANAKHLTFICEPAELQRVKQKISALGYNIESAEHVFIPNNEITLTSDEQAWYEKTKEKFMAVDGVDTIYDNVAE</sequence>
<organism evidence="5 6">
    <name type="scientific">Pseudolycoriella hygida</name>
    <dbReference type="NCBI Taxonomy" id="35572"/>
    <lineage>
        <taxon>Eukaryota</taxon>
        <taxon>Metazoa</taxon>
        <taxon>Ecdysozoa</taxon>
        <taxon>Arthropoda</taxon>
        <taxon>Hexapoda</taxon>
        <taxon>Insecta</taxon>
        <taxon>Pterygota</taxon>
        <taxon>Neoptera</taxon>
        <taxon>Endopterygota</taxon>
        <taxon>Diptera</taxon>
        <taxon>Nematocera</taxon>
        <taxon>Sciaroidea</taxon>
        <taxon>Sciaridae</taxon>
        <taxon>Pseudolycoriella</taxon>
    </lineage>
</organism>
<dbReference type="InterPro" id="IPR017856">
    <property type="entry name" value="Integrase-like_N"/>
</dbReference>
<gene>
    <name evidence="5" type="ORF">Bhyg_05982</name>
</gene>
<reference evidence="5" key="1">
    <citation type="submission" date="2022-07" db="EMBL/GenBank/DDBJ databases">
        <authorList>
            <person name="Trinca V."/>
            <person name="Uliana J.V.C."/>
            <person name="Torres T.T."/>
            <person name="Ward R.J."/>
            <person name="Monesi N."/>
        </authorList>
    </citation>
    <scope>NUCLEOTIDE SEQUENCE</scope>
    <source>
        <strain evidence="5">HSMRA1968</strain>
        <tissue evidence="5">Whole embryos</tissue>
    </source>
</reference>
<dbReference type="PANTHER" id="PTHR12532:SF0">
    <property type="entry name" value="TRANSLATIONAL ACTIVATOR OF CYTOCHROME C OXIDASE 1"/>
    <property type="match status" value="1"/>
</dbReference>
<dbReference type="AlphaFoldDB" id="A0A9Q0N1S7"/>
<evidence type="ECO:0000259" key="4">
    <source>
        <dbReference type="Pfam" id="PF20772"/>
    </source>
</evidence>
<dbReference type="Pfam" id="PF20772">
    <property type="entry name" value="TACO1_YebC_N"/>
    <property type="match status" value="1"/>
</dbReference>
<evidence type="ECO:0000256" key="1">
    <source>
        <dbReference type="ARBA" id="ARBA00004173"/>
    </source>
</evidence>
<feature type="domain" description="TACO1/YebC-like second and third" evidence="3">
    <location>
        <begin position="114"/>
        <end position="273"/>
    </location>
</feature>
<comment type="similarity">
    <text evidence="2">Belongs to the TACO1 family.</text>
</comment>
<accession>A0A9Q0N1S7</accession>
<dbReference type="SUPFAM" id="SSF75625">
    <property type="entry name" value="YebC-like"/>
    <property type="match status" value="1"/>
</dbReference>
<protein>
    <submittedName>
        <fullName evidence="5">Transcriptional regulatory protein</fullName>
    </submittedName>
</protein>
<dbReference type="Gene3D" id="3.30.70.980">
    <property type="match status" value="2"/>
</dbReference>
<evidence type="ECO:0000313" key="6">
    <source>
        <dbReference type="Proteomes" id="UP001151699"/>
    </source>
</evidence>
<name>A0A9Q0N1S7_9DIPT</name>
<dbReference type="Proteomes" id="UP001151699">
    <property type="component" value="Chromosome B"/>
</dbReference>
<dbReference type="InterPro" id="IPR026564">
    <property type="entry name" value="Transcrip_reg_TACO1-like_dom3"/>
</dbReference>
<dbReference type="EMBL" id="WJQU01000002">
    <property type="protein sequence ID" value="KAJ6641049.1"/>
    <property type="molecule type" value="Genomic_DNA"/>
</dbReference>
<dbReference type="OrthoDB" id="2017544at2759"/>
<evidence type="ECO:0000313" key="5">
    <source>
        <dbReference type="EMBL" id="KAJ6641049.1"/>
    </source>
</evidence>
<comment type="caution">
    <text evidence="5">The sequence shown here is derived from an EMBL/GenBank/DDBJ whole genome shotgun (WGS) entry which is preliminary data.</text>
</comment>
<dbReference type="PANTHER" id="PTHR12532">
    <property type="entry name" value="TRANSLATIONAL ACTIVATOR OF CYTOCHROME C OXIDASE 1"/>
    <property type="match status" value="1"/>
</dbReference>
<dbReference type="Pfam" id="PF01709">
    <property type="entry name" value="Transcrip_reg"/>
    <property type="match status" value="1"/>
</dbReference>
<proteinExistence type="inferred from homology"/>
<dbReference type="GO" id="GO:0005739">
    <property type="term" value="C:mitochondrion"/>
    <property type="evidence" value="ECO:0007669"/>
    <property type="project" value="UniProtKB-SubCell"/>
</dbReference>
<keyword evidence="6" id="KW-1185">Reference proteome</keyword>
<dbReference type="InterPro" id="IPR048300">
    <property type="entry name" value="TACO1_YebC-like_2nd/3rd_dom"/>
</dbReference>
<dbReference type="InterPro" id="IPR029072">
    <property type="entry name" value="YebC-like"/>
</dbReference>
<evidence type="ECO:0000256" key="2">
    <source>
        <dbReference type="ARBA" id="ARBA00008724"/>
    </source>
</evidence>
<dbReference type="Gene3D" id="1.10.10.200">
    <property type="match status" value="1"/>
</dbReference>
<feature type="domain" description="TACO1/YebC-like N-terminal" evidence="4">
    <location>
        <begin position="34"/>
        <end position="106"/>
    </location>
</feature>
<dbReference type="InterPro" id="IPR002876">
    <property type="entry name" value="Transcrip_reg_TACO1-like"/>
</dbReference>